<feature type="transmembrane region" description="Helical" evidence="1">
    <location>
        <begin position="37"/>
        <end position="57"/>
    </location>
</feature>
<name>X1CZU0_9ZZZZ</name>
<dbReference type="EMBL" id="BART01011981">
    <property type="protein sequence ID" value="GAG89746.1"/>
    <property type="molecule type" value="Genomic_DNA"/>
</dbReference>
<accession>X1CZU0</accession>
<comment type="caution">
    <text evidence="2">The sequence shown here is derived from an EMBL/GenBank/DDBJ whole genome shotgun (WGS) entry which is preliminary data.</text>
</comment>
<reference evidence="2" key="1">
    <citation type="journal article" date="2014" name="Front. Microbiol.">
        <title>High frequency of phylogenetically diverse reductive dehalogenase-homologous genes in deep subseafloor sedimentary metagenomes.</title>
        <authorList>
            <person name="Kawai M."/>
            <person name="Futagami T."/>
            <person name="Toyoda A."/>
            <person name="Takaki Y."/>
            <person name="Nishi S."/>
            <person name="Hori S."/>
            <person name="Arai W."/>
            <person name="Tsubouchi T."/>
            <person name="Morono Y."/>
            <person name="Uchiyama I."/>
            <person name="Ito T."/>
            <person name="Fujiyama A."/>
            <person name="Inagaki F."/>
            <person name="Takami H."/>
        </authorList>
    </citation>
    <scope>NUCLEOTIDE SEQUENCE</scope>
    <source>
        <strain evidence="2">Expedition CK06-06</strain>
    </source>
</reference>
<evidence type="ECO:0000313" key="2">
    <source>
        <dbReference type="EMBL" id="GAG89746.1"/>
    </source>
</evidence>
<feature type="transmembrane region" description="Helical" evidence="1">
    <location>
        <begin position="72"/>
        <end position="101"/>
    </location>
</feature>
<keyword evidence="1" id="KW-0472">Membrane</keyword>
<feature type="transmembrane region" description="Helical" evidence="1">
    <location>
        <begin position="107"/>
        <end position="130"/>
    </location>
</feature>
<feature type="non-terminal residue" evidence="2">
    <location>
        <position position="1"/>
    </location>
</feature>
<keyword evidence="1" id="KW-1133">Transmembrane helix</keyword>
<proteinExistence type="predicted"/>
<dbReference type="AlphaFoldDB" id="X1CZU0"/>
<sequence>KKAWRIDALLLWFLISQVSYEFINTVSDIEMLGIKNGVAFSFFILVGFVGIYGLILYGKEVKKSKIFLSRKLILLFFILGFLAFGVFTVLPGLLGALIPILNFPDTPIFNIAFSLCFSIVVISGLIYYNIREKKRSLSYKSQPDM</sequence>
<keyword evidence="1" id="KW-0812">Transmembrane</keyword>
<organism evidence="2">
    <name type="scientific">marine sediment metagenome</name>
    <dbReference type="NCBI Taxonomy" id="412755"/>
    <lineage>
        <taxon>unclassified sequences</taxon>
        <taxon>metagenomes</taxon>
        <taxon>ecological metagenomes</taxon>
    </lineage>
</organism>
<gene>
    <name evidence="2" type="ORF">S01H4_25235</name>
</gene>
<protein>
    <submittedName>
        <fullName evidence="2">Uncharacterized protein</fullName>
    </submittedName>
</protein>
<evidence type="ECO:0000256" key="1">
    <source>
        <dbReference type="SAM" id="Phobius"/>
    </source>
</evidence>